<name>A0ACC0V6R9_9HYPO</name>
<dbReference type="EMBL" id="CM047942">
    <property type="protein sequence ID" value="KAI9901177.1"/>
    <property type="molecule type" value="Genomic_DNA"/>
</dbReference>
<comment type="caution">
    <text evidence="1">The sequence shown here is derived from an EMBL/GenBank/DDBJ whole genome shotgun (WGS) entry which is preliminary data.</text>
</comment>
<organism evidence="1 2">
    <name type="scientific">Trichothecium roseum</name>
    <dbReference type="NCBI Taxonomy" id="47278"/>
    <lineage>
        <taxon>Eukaryota</taxon>
        <taxon>Fungi</taxon>
        <taxon>Dikarya</taxon>
        <taxon>Ascomycota</taxon>
        <taxon>Pezizomycotina</taxon>
        <taxon>Sordariomycetes</taxon>
        <taxon>Hypocreomycetidae</taxon>
        <taxon>Hypocreales</taxon>
        <taxon>Hypocreales incertae sedis</taxon>
        <taxon>Trichothecium</taxon>
    </lineage>
</organism>
<proteinExistence type="predicted"/>
<sequence length="397" mass="43196">MKPMCPVALHGSFPTALSLNDLKNLAPSSSQAPPVDHDQQLAYGTAQGSPQLRRRIAELHSPPPGQGPQLTEDNVVIAPGSIMANFLALSAILAPGDHVVCQYPTYGQLYLLPGYSDVDVSLWAMQEADGWRPDVSRIAGLIKPNTKAIILNNPNNPTGAVLSKHQLEQIRDLAREKNITLFADEVFAPLFFDYDDDNDNESNAPPPPPPLVTLGYDRSVSTGSLSKAYSLPGIRIGWIVSPDAALIRRVMTLRDYTTISVSLLDQGVASFALSADVLPRIIARNVALCKESVSLIEEFVGRSGGRCTWVRPRGAGVAFIKFLRDAAAGGKEQPVDDRAFSQELAEREGISSVPGELCFSASGREDFKGYVRLTLGEPERLRKHLRTIEAFHLKSDF</sequence>
<keyword evidence="2" id="KW-1185">Reference proteome</keyword>
<evidence type="ECO:0000313" key="1">
    <source>
        <dbReference type="EMBL" id="KAI9901177.1"/>
    </source>
</evidence>
<reference evidence="1" key="1">
    <citation type="submission" date="2022-10" db="EMBL/GenBank/DDBJ databases">
        <title>Complete Genome of Trichothecium roseum strain YXFP-22015, a Plant Pathogen Isolated from Citrus.</title>
        <authorList>
            <person name="Wang Y."/>
            <person name="Zhu L."/>
        </authorList>
    </citation>
    <scope>NUCLEOTIDE SEQUENCE</scope>
    <source>
        <strain evidence="1">YXFP-22015</strain>
    </source>
</reference>
<protein>
    <submittedName>
        <fullName evidence="1">Uncharacterized protein</fullName>
    </submittedName>
</protein>
<evidence type="ECO:0000313" key="2">
    <source>
        <dbReference type="Proteomes" id="UP001163324"/>
    </source>
</evidence>
<dbReference type="Proteomes" id="UP001163324">
    <property type="component" value="Chromosome 3"/>
</dbReference>
<gene>
    <name evidence="1" type="ORF">N3K66_002994</name>
</gene>
<accession>A0ACC0V6R9</accession>